<dbReference type="PROSITE" id="PS50910">
    <property type="entry name" value="HEPN"/>
    <property type="match status" value="1"/>
</dbReference>
<dbReference type="Proteomes" id="UP000001901">
    <property type="component" value="Chromosome"/>
</dbReference>
<dbReference type="eggNOG" id="arCOG01191">
    <property type="taxonomic scope" value="Archaea"/>
</dbReference>
<dbReference type="Pfam" id="PF05168">
    <property type="entry name" value="HEPN"/>
    <property type="match status" value="1"/>
</dbReference>
<accession>D2RH07</accession>
<dbReference type="HOGENOM" id="CLU_123170_1_0_2"/>
<reference evidence="2 3" key="1">
    <citation type="journal article" date="2010" name="Stand. Genomic Sci.">
        <title>Complete genome sequence of Archaeoglobus profundus type strain (AV18).</title>
        <authorList>
            <person name="von Jan M."/>
            <person name="Lapidus A."/>
            <person name="Del Rio T.G."/>
            <person name="Copeland A."/>
            <person name="Tice H."/>
            <person name="Cheng J.F."/>
            <person name="Lucas S."/>
            <person name="Chen F."/>
            <person name="Nolan M."/>
            <person name="Goodwin L."/>
            <person name="Han C."/>
            <person name="Pitluck S."/>
            <person name="Liolios K."/>
            <person name="Ivanova N."/>
            <person name="Mavromatis K."/>
            <person name="Ovchinnikova G."/>
            <person name="Chertkov O."/>
            <person name="Pati A."/>
            <person name="Chen A."/>
            <person name="Palaniappan K."/>
            <person name="Land M."/>
            <person name="Hauser L."/>
            <person name="Chang Y.J."/>
            <person name="Jeffries C.D."/>
            <person name="Saunders E."/>
            <person name="Brettin T."/>
            <person name="Detter J.C."/>
            <person name="Chain P."/>
            <person name="Eichinger K."/>
            <person name="Huber H."/>
            <person name="Spring S."/>
            <person name="Rohde M."/>
            <person name="Goker M."/>
            <person name="Wirth R."/>
            <person name="Woyke T."/>
            <person name="Bristow J."/>
            <person name="Eisen J.A."/>
            <person name="Markowitz V."/>
            <person name="Hugenholtz P."/>
            <person name="Kyrpides N.C."/>
            <person name="Klenk H.P."/>
        </authorList>
    </citation>
    <scope>NUCLEOTIDE SEQUENCE [LARGE SCALE GENOMIC DNA]</scope>
    <source>
        <strain evidence="3">DSM 5631 / JCM 9629 / NBRC 100127 / Av18</strain>
    </source>
</reference>
<sequence>MEFLKKNALKFLSEAKEAFDKKDYNLTMFFVEQFFQLALKYILYKKYGDFPKTHSLKMLFELTKDENLIKYYRENLDLFRDIELSYIAARYFDVEYSENVAKKSLKLAEDFVRWLK</sequence>
<protein>
    <submittedName>
        <fullName evidence="2">HEPN domain protein</fullName>
    </submittedName>
</protein>
<dbReference type="InterPro" id="IPR007842">
    <property type="entry name" value="HEPN_dom"/>
</dbReference>
<dbReference type="STRING" id="572546.Arcpr_0516"/>
<organism evidence="2 3">
    <name type="scientific">Archaeoglobus profundus (strain DSM 5631 / JCM 9629 / NBRC 100127 / Av18)</name>
    <dbReference type="NCBI Taxonomy" id="572546"/>
    <lineage>
        <taxon>Archaea</taxon>
        <taxon>Methanobacteriati</taxon>
        <taxon>Methanobacteriota</taxon>
        <taxon>Archaeoglobi</taxon>
        <taxon>Archaeoglobales</taxon>
        <taxon>Archaeoglobaceae</taxon>
        <taxon>Archaeoglobus</taxon>
    </lineage>
</organism>
<dbReference type="SUPFAM" id="SSF81593">
    <property type="entry name" value="Nucleotidyltransferase substrate binding subunit/domain"/>
    <property type="match status" value="1"/>
</dbReference>
<dbReference type="GeneID" id="8739175"/>
<evidence type="ECO:0000313" key="2">
    <source>
        <dbReference type="EMBL" id="ADB57582.1"/>
    </source>
</evidence>
<keyword evidence="3" id="KW-1185">Reference proteome</keyword>
<evidence type="ECO:0000259" key="1">
    <source>
        <dbReference type="PROSITE" id="PS50910"/>
    </source>
</evidence>
<proteinExistence type="predicted"/>
<evidence type="ECO:0000313" key="3">
    <source>
        <dbReference type="Proteomes" id="UP000001901"/>
    </source>
</evidence>
<dbReference type="SMART" id="SM00748">
    <property type="entry name" value="HEPN"/>
    <property type="match status" value="1"/>
</dbReference>
<feature type="domain" description="HEPN" evidence="1">
    <location>
        <begin position="5"/>
        <end position="111"/>
    </location>
</feature>
<dbReference type="AlphaFoldDB" id="D2RH07"/>
<dbReference type="KEGG" id="apo:Arcpr_0516"/>
<dbReference type="OrthoDB" id="51415at2157"/>
<dbReference type="RefSeq" id="WP_012939918.1">
    <property type="nucleotide sequence ID" value="NC_013741.1"/>
</dbReference>
<dbReference type="PaxDb" id="572546-Arcpr_0516"/>
<dbReference type="Gene3D" id="1.20.120.330">
    <property type="entry name" value="Nucleotidyltransferases domain 2"/>
    <property type="match status" value="1"/>
</dbReference>
<dbReference type="EMBL" id="CP001857">
    <property type="protein sequence ID" value="ADB57582.1"/>
    <property type="molecule type" value="Genomic_DNA"/>
</dbReference>
<gene>
    <name evidence="2" type="ordered locus">Arcpr_0516</name>
</gene>
<name>D2RH07_ARCPA</name>